<protein>
    <recommendedName>
        <fullName evidence="3">F-box domain-containing protein</fullName>
    </recommendedName>
</protein>
<proteinExistence type="predicted"/>
<evidence type="ECO:0000313" key="2">
    <source>
        <dbReference type="Proteomes" id="UP000217790"/>
    </source>
</evidence>
<accession>A0A2H3DQH4</accession>
<dbReference type="EMBL" id="KZ293656">
    <property type="protein sequence ID" value="PBK93722.1"/>
    <property type="molecule type" value="Genomic_DNA"/>
</dbReference>
<evidence type="ECO:0008006" key="3">
    <source>
        <dbReference type="Google" id="ProtNLM"/>
    </source>
</evidence>
<reference evidence="2" key="1">
    <citation type="journal article" date="2017" name="Nat. Ecol. Evol.">
        <title>Genome expansion and lineage-specific genetic innovations in the forest pathogenic fungi Armillaria.</title>
        <authorList>
            <person name="Sipos G."/>
            <person name="Prasanna A.N."/>
            <person name="Walter M.C."/>
            <person name="O'Connor E."/>
            <person name="Balint B."/>
            <person name="Krizsan K."/>
            <person name="Kiss B."/>
            <person name="Hess J."/>
            <person name="Varga T."/>
            <person name="Slot J."/>
            <person name="Riley R."/>
            <person name="Boka B."/>
            <person name="Rigling D."/>
            <person name="Barry K."/>
            <person name="Lee J."/>
            <person name="Mihaltcheva S."/>
            <person name="LaButti K."/>
            <person name="Lipzen A."/>
            <person name="Waldron R."/>
            <person name="Moloney N.M."/>
            <person name="Sperisen C."/>
            <person name="Kredics L."/>
            <person name="Vagvoelgyi C."/>
            <person name="Patrignani A."/>
            <person name="Fitzpatrick D."/>
            <person name="Nagy I."/>
            <person name="Doyle S."/>
            <person name="Anderson J.B."/>
            <person name="Grigoriev I.V."/>
            <person name="Gueldener U."/>
            <person name="Muensterkoetter M."/>
            <person name="Nagy L.G."/>
        </authorList>
    </citation>
    <scope>NUCLEOTIDE SEQUENCE [LARGE SCALE GENOMIC DNA]</scope>
    <source>
        <strain evidence="2">Ar21-2</strain>
    </source>
</reference>
<name>A0A2H3DQH4_ARMGA</name>
<dbReference type="AlphaFoldDB" id="A0A2H3DQH4"/>
<gene>
    <name evidence="1" type="ORF">ARMGADRAFT_1080005</name>
</gene>
<evidence type="ECO:0000313" key="1">
    <source>
        <dbReference type="EMBL" id="PBK93722.1"/>
    </source>
</evidence>
<keyword evidence="2" id="KW-1185">Reference proteome</keyword>
<sequence>MGVERLSFDILGSIFAEVCEATDPKGKQHIIIRLSSACSTWRKAALAYPMLWFNIYLPLLSDINPADPRERLLAMYIERSGITPLSIMIRNNPRNTRRQIPFTSSIYTLLHANTHRWQKLDIIGSLVIPVYLCPFLSPASRDMDMLQSLKSVRNYTSESVPIRFMLPWASVFCDWRSYIGS</sequence>
<dbReference type="InParanoid" id="A0A2H3DQH4"/>
<dbReference type="OrthoDB" id="3365698at2759"/>
<dbReference type="Proteomes" id="UP000217790">
    <property type="component" value="Unassembled WGS sequence"/>
</dbReference>
<organism evidence="1 2">
    <name type="scientific">Armillaria gallica</name>
    <name type="common">Bulbous honey fungus</name>
    <name type="synonym">Armillaria bulbosa</name>
    <dbReference type="NCBI Taxonomy" id="47427"/>
    <lineage>
        <taxon>Eukaryota</taxon>
        <taxon>Fungi</taxon>
        <taxon>Dikarya</taxon>
        <taxon>Basidiomycota</taxon>
        <taxon>Agaricomycotina</taxon>
        <taxon>Agaricomycetes</taxon>
        <taxon>Agaricomycetidae</taxon>
        <taxon>Agaricales</taxon>
        <taxon>Marasmiineae</taxon>
        <taxon>Physalacriaceae</taxon>
        <taxon>Armillaria</taxon>
    </lineage>
</organism>